<dbReference type="Gene3D" id="3.30.460.40">
    <property type="match status" value="1"/>
</dbReference>
<dbReference type="InterPro" id="IPR043519">
    <property type="entry name" value="NT_sf"/>
</dbReference>
<gene>
    <name evidence="1" type="ORF">ACFQY0_16920</name>
</gene>
<dbReference type="SUPFAM" id="SSF81301">
    <property type="entry name" value="Nucleotidyltransferase"/>
    <property type="match status" value="1"/>
</dbReference>
<name>A0ABW2L8Z0_9BACT</name>
<reference evidence="2" key="1">
    <citation type="journal article" date="2019" name="Int. J. Syst. Evol. Microbiol.">
        <title>The Global Catalogue of Microorganisms (GCM) 10K type strain sequencing project: providing services to taxonomists for standard genome sequencing and annotation.</title>
        <authorList>
            <consortium name="The Broad Institute Genomics Platform"/>
            <consortium name="The Broad Institute Genome Sequencing Center for Infectious Disease"/>
            <person name="Wu L."/>
            <person name="Ma J."/>
        </authorList>
    </citation>
    <scope>NUCLEOTIDE SEQUENCE [LARGE SCALE GENOMIC DNA]</scope>
    <source>
        <strain evidence="2">CGMCC 4.1467</strain>
    </source>
</reference>
<dbReference type="Pfam" id="PF08843">
    <property type="entry name" value="AbiEii"/>
    <property type="match status" value="1"/>
</dbReference>
<evidence type="ECO:0000313" key="1">
    <source>
        <dbReference type="EMBL" id="MFC7338881.1"/>
    </source>
</evidence>
<dbReference type="EMBL" id="JBHTBS010000010">
    <property type="protein sequence ID" value="MFC7338881.1"/>
    <property type="molecule type" value="Genomic_DNA"/>
</dbReference>
<sequence>MEIKRYLPEFAHSLCTRFESENIPLLLAGGWAVCFHGYSRTTLDVDWICQRSNYEKACKLMSELGFEKGSDGMASRFKHARDPSIPFTDLIWVDDPTFEAMSETSTHSSPPLPVPMLGFTSLLAMKLYALRDNEDRGYKDLLDIRKLLRNNPAVVNDEQLRLMCERYATPQTFDMIRNP</sequence>
<proteinExistence type="predicted"/>
<organism evidence="1 2">
    <name type="scientific">Haloferula chungangensis</name>
    <dbReference type="NCBI Taxonomy" id="1048331"/>
    <lineage>
        <taxon>Bacteria</taxon>
        <taxon>Pseudomonadati</taxon>
        <taxon>Verrucomicrobiota</taxon>
        <taxon>Verrucomicrobiia</taxon>
        <taxon>Verrucomicrobiales</taxon>
        <taxon>Verrucomicrobiaceae</taxon>
        <taxon>Haloferula</taxon>
    </lineage>
</organism>
<accession>A0ABW2L8Z0</accession>
<dbReference type="Proteomes" id="UP001596472">
    <property type="component" value="Unassembled WGS sequence"/>
</dbReference>
<evidence type="ECO:0008006" key="3">
    <source>
        <dbReference type="Google" id="ProtNLM"/>
    </source>
</evidence>
<dbReference type="RefSeq" id="WP_379714823.1">
    <property type="nucleotide sequence ID" value="NZ_JBHTBS010000010.1"/>
</dbReference>
<keyword evidence="2" id="KW-1185">Reference proteome</keyword>
<evidence type="ECO:0000313" key="2">
    <source>
        <dbReference type="Proteomes" id="UP001596472"/>
    </source>
</evidence>
<comment type="caution">
    <text evidence="1">The sequence shown here is derived from an EMBL/GenBank/DDBJ whole genome shotgun (WGS) entry which is preliminary data.</text>
</comment>
<dbReference type="InterPro" id="IPR014942">
    <property type="entry name" value="AbiEii"/>
</dbReference>
<protein>
    <recommendedName>
        <fullName evidence="3">Nucleotidyltransferase family protein</fullName>
    </recommendedName>
</protein>